<dbReference type="Proteomes" id="UP001143910">
    <property type="component" value="Unassembled WGS sequence"/>
</dbReference>
<proteinExistence type="predicted"/>
<protein>
    <submittedName>
        <fullName evidence="1">Uncharacterized protein</fullName>
    </submittedName>
</protein>
<evidence type="ECO:0000313" key="1">
    <source>
        <dbReference type="EMBL" id="KAJ2976593.1"/>
    </source>
</evidence>
<evidence type="ECO:0000313" key="2">
    <source>
        <dbReference type="Proteomes" id="UP001143910"/>
    </source>
</evidence>
<reference evidence="1" key="1">
    <citation type="submission" date="2022-08" db="EMBL/GenBank/DDBJ databases">
        <title>Genome Sequence of Lecanicillium fungicola.</title>
        <authorList>
            <person name="Buettner E."/>
        </authorList>
    </citation>
    <scope>NUCLEOTIDE SEQUENCE</scope>
    <source>
        <strain evidence="1">Babe33</strain>
    </source>
</reference>
<comment type="caution">
    <text evidence="1">The sequence shown here is derived from an EMBL/GenBank/DDBJ whole genome shotgun (WGS) entry which is preliminary data.</text>
</comment>
<keyword evidence="2" id="KW-1185">Reference proteome</keyword>
<dbReference type="EMBL" id="JANJQO010000565">
    <property type="protein sequence ID" value="KAJ2976593.1"/>
    <property type="molecule type" value="Genomic_DNA"/>
</dbReference>
<organism evidence="1 2">
    <name type="scientific">Zarea fungicola</name>
    <dbReference type="NCBI Taxonomy" id="93591"/>
    <lineage>
        <taxon>Eukaryota</taxon>
        <taxon>Fungi</taxon>
        <taxon>Dikarya</taxon>
        <taxon>Ascomycota</taxon>
        <taxon>Pezizomycotina</taxon>
        <taxon>Sordariomycetes</taxon>
        <taxon>Hypocreomycetidae</taxon>
        <taxon>Hypocreales</taxon>
        <taxon>Cordycipitaceae</taxon>
        <taxon>Zarea</taxon>
    </lineage>
</organism>
<sequence length="100" mass="11843">MHVRVQKLDESIHTLALYELKTWSQAGGRHDKFATDLRFEQAKLHYYRDTPELLRPFNKEHVLTAEDFVSSLAKIFKRELLTSVIIWWKRHSESHLAGQP</sequence>
<gene>
    <name evidence="1" type="ORF">NQ176_g4865</name>
</gene>
<name>A0ACC1NDV3_9HYPO</name>
<accession>A0ACC1NDV3</accession>